<evidence type="ECO:0000256" key="3">
    <source>
        <dbReference type="ARBA" id="ARBA00022691"/>
    </source>
</evidence>
<dbReference type="STRING" id="53345.LIU_04160"/>
<evidence type="ECO:0000256" key="4">
    <source>
        <dbReference type="ARBA" id="ARBA00048391"/>
    </source>
</evidence>
<dbReference type="Pfam" id="PF17827">
    <property type="entry name" value="PrmC_N"/>
    <property type="match status" value="1"/>
</dbReference>
<proteinExistence type="inferred from homology"/>
<sequence>MGKTTYREVLLRASSFLESKTIEGYSIQFLFLERKKWSKTDWLIHMNDPISTKDQEMIDQDMARLLKHLPPQYILGYADFYGHRLKVTKDTLIPRPETEELVQLCLDETSDERLDVVDVGTGTGAIAISLKAKRSSWNVSAVDLSEQALAVAKENANQESVDICFYHGDTLAPVSAQKFDIIISNPPYISIAEWDLMDESVRTYEPKMALFAEDQGLAIYKKIAKEAKDLLKSKGKIFLEIGFTQGAAVKRIFEDVFPDKKVRIRKDLFGNERMIIVTD</sequence>
<dbReference type="EC" id="2.1.1.297" evidence="5"/>
<evidence type="ECO:0000256" key="2">
    <source>
        <dbReference type="ARBA" id="ARBA00022679"/>
    </source>
</evidence>
<dbReference type="PANTHER" id="PTHR18895">
    <property type="entry name" value="HEMK METHYLTRANSFERASE"/>
    <property type="match status" value="1"/>
</dbReference>
<dbReference type="InterPro" id="IPR002052">
    <property type="entry name" value="DNA_methylase_N6_adenine_CS"/>
</dbReference>
<dbReference type="HAMAP" id="MF_02126">
    <property type="entry name" value="RF_methyltr_PrmC"/>
    <property type="match status" value="1"/>
</dbReference>
<dbReference type="PROSITE" id="PS00092">
    <property type="entry name" value="N6_MTASE"/>
    <property type="match status" value="1"/>
</dbReference>
<dbReference type="Pfam" id="PF05175">
    <property type="entry name" value="MTS"/>
    <property type="match status" value="1"/>
</dbReference>
<reference evidence="8 9" key="1">
    <citation type="submission" date="2015-06" db="EMBL/GenBank/DDBJ databases">
        <title>The Genome Sequence of Enterococcus durans 4EA1.</title>
        <authorList>
            <consortium name="The Broad Institute Genomics Platform"/>
            <consortium name="The Broad Institute Genome Sequencing Center for Infectious Disease"/>
            <person name="Earl A.M."/>
            <person name="Van Tyne D."/>
            <person name="Lebreton F."/>
            <person name="Saavedra J.T."/>
            <person name="Gilmore M.S."/>
            <person name="Manson Mcguire A."/>
            <person name="Clock S."/>
            <person name="Crupain M."/>
            <person name="Rangan U."/>
            <person name="Young S."/>
            <person name="Abouelleil A."/>
            <person name="Cao P."/>
            <person name="Chapman S.B."/>
            <person name="Griggs A."/>
            <person name="Priest M."/>
            <person name="Shea T."/>
            <person name="Wortman J."/>
            <person name="Nusbaum C."/>
            <person name="Birren B."/>
        </authorList>
    </citation>
    <scope>NUCLEOTIDE SEQUENCE [LARGE SCALE GENOMIC DNA]</scope>
    <source>
        <strain evidence="8 9">4EA1</strain>
    </source>
</reference>
<dbReference type="CDD" id="cd02440">
    <property type="entry name" value="AdoMet_MTases"/>
    <property type="match status" value="1"/>
</dbReference>
<gene>
    <name evidence="5" type="primary">prmC</name>
    <name evidence="8" type="ORF">EA71_00576</name>
</gene>
<feature type="binding site" evidence="5">
    <location>
        <begin position="185"/>
        <end position="188"/>
    </location>
    <ligand>
        <name>substrate</name>
    </ligand>
</feature>
<dbReference type="InterPro" id="IPR050320">
    <property type="entry name" value="N5-glutamine_MTase"/>
</dbReference>
<dbReference type="InterPro" id="IPR029063">
    <property type="entry name" value="SAM-dependent_MTases_sf"/>
</dbReference>
<accession>A0A367CID9</accession>
<dbReference type="InterPro" id="IPR040758">
    <property type="entry name" value="PrmC_N"/>
</dbReference>
<evidence type="ECO:0000256" key="1">
    <source>
        <dbReference type="ARBA" id="ARBA00022603"/>
    </source>
</evidence>
<organism evidence="8 9">
    <name type="scientific">Enterococcus durans</name>
    <dbReference type="NCBI Taxonomy" id="53345"/>
    <lineage>
        <taxon>Bacteria</taxon>
        <taxon>Bacillati</taxon>
        <taxon>Bacillota</taxon>
        <taxon>Bacilli</taxon>
        <taxon>Lactobacillales</taxon>
        <taxon>Enterococcaceae</taxon>
        <taxon>Enterococcus</taxon>
    </lineage>
</organism>
<protein>
    <recommendedName>
        <fullName evidence="5">Release factor glutamine methyltransferase</fullName>
        <shortName evidence="5">RF MTase</shortName>
        <ecNumber evidence="5">2.1.1.297</ecNumber>
    </recommendedName>
    <alternativeName>
        <fullName evidence="5">N5-glutamine methyltransferase PrmC</fullName>
    </alternativeName>
    <alternativeName>
        <fullName evidence="5">Protein-(glutamine-N5) MTase PrmC</fullName>
    </alternativeName>
    <alternativeName>
        <fullName evidence="5">Protein-glutamine N-methyltransferase PrmC</fullName>
    </alternativeName>
</protein>
<keyword evidence="2 5" id="KW-0808">Transferase</keyword>
<comment type="caution">
    <text evidence="5">Lacks conserved residue(s) required for the propagation of feature annotation.</text>
</comment>
<feature type="binding site" evidence="5">
    <location>
        <position position="185"/>
    </location>
    <ligand>
        <name>S-adenosyl-L-methionine</name>
        <dbReference type="ChEBI" id="CHEBI:59789"/>
    </ligand>
</feature>
<dbReference type="SUPFAM" id="SSF53335">
    <property type="entry name" value="S-adenosyl-L-methionine-dependent methyltransferases"/>
    <property type="match status" value="1"/>
</dbReference>
<dbReference type="NCBIfam" id="TIGR00536">
    <property type="entry name" value="hemK_fam"/>
    <property type="match status" value="1"/>
</dbReference>
<dbReference type="PANTHER" id="PTHR18895:SF74">
    <property type="entry name" value="MTRF1L RELEASE FACTOR GLUTAMINE METHYLTRANSFERASE"/>
    <property type="match status" value="1"/>
</dbReference>
<dbReference type="Gene3D" id="1.10.8.10">
    <property type="entry name" value="DNA helicase RuvA subunit, C-terminal domain"/>
    <property type="match status" value="1"/>
</dbReference>
<feature type="binding site" evidence="5">
    <location>
        <position position="143"/>
    </location>
    <ligand>
        <name>S-adenosyl-L-methionine</name>
        <dbReference type="ChEBI" id="CHEBI:59789"/>
    </ligand>
</feature>
<keyword evidence="1 5" id="KW-0489">Methyltransferase</keyword>
<comment type="catalytic activity">
    <reaction evidence="4 5">
        <text>L-glutaminyl-[peptide chain release factor] + S-adenosyl-L-methionine = N(5)-methyl-L-glutaminyl-[peptide chain release factor] + S-adenosyl-L-homocysteine + H(+)</text>
        <dbReference type="Rhea" id="RHEA:42896"/>
        <dbReference type="Rhea" id="RHEA-COMP:10271"/>
        <dbReference type="Rhea" id="RHEA-COMP:10272"/>
        <dbReference type="ChEBI" id="CHEBI:15378"/>
        <dbReference type="ChEBI" id="CHEBI:30011"/>
        <dbReference type="ChEBI" id="CHEBI:57856"/>
        <dbReference type="ChEBI" id="CHEBI:59789"/>
        <dbReference type="ChEBI" id="CHEBI:61891"/>
        <dbReference type="EC" id="2.1.1.297"/>
    </reaction>
</comment>
<dbReference type="Proteomes" id="UP000252797">
    <property type="component" value="Unassembled WGS sequence"/>
</dbReference>
<dbReference type="RefSeq" id="WP_113845302.1">
    <property type="nucleotide sequence ID" value="NZ_CAXUDG010000005.1"/>
</dbReference>
<evidence type="ECO:0000259" key="7">
    <source>
        <dbReference type="Pfam" id="PF17827"/>
    </source>
</evidence>
<dbReference type="InterPro" id="IPR019874">
    <property type="entry name" value="RF_methyltr_PrmC"/>
</dbReference>
<dbReference type="Gene3D" id="3.40.50.150">
    <property type="entry name" value="Vaccinia Virus protein VP39"/>
    <property type="match status" value="1"/>
</dbReference>
<comment type="similarity">
    <text evidence="5">Belongs to the protein N5-glutamine methyltransferase family. PrmC subfamily.</text>
</comment>
<feature type="domain" description="Methyltransferase small" evidence="6">
    <location>
        <begin position="108"/>
        <end position="189"/>
    </location>
</feature>
<dbReference type="GO" id="GO:0032259">
    <property type="term" value="P:methylation"/>
    <property type="evidence" value="ECO:0007669"/>
    <property type="project" value="UniProtKB-KW"/>
</dbReference>
<dbReference type="NCBIfam" id="TIGR03534">
    <property type="entry name" value="RF_mod_PrmC"/>
    <property type="match status" value="1"/>
</dbReference>
<evidence type="ECO:0000256" key="5">
    <source>
        <dbReference type="HAMAP-Rule" id="MF_02126"/>
    </source>
</evidence>
<comment type="caution">
    <text evidence="8">The sequence shown here is derived from an EMBL/GenBank/DDBJ whole genome shotgun (WGS) entry which is preliminary data.</text>
</comment>
<feature type="domain" description="Release factor glutamine methyltransferase N-terminal" evidence="7">
    <location>
        <begin position="8"/>
        <end position="76"/>
    </location>
</feature>
<dbReference type="EMBL" id="LEPB01000001">
    <property type="protein sequence ID" value="RCA12369.1"/>
    <property type="molecule type" value="Genomic_DNA"/>
</dbReference>
<dbReference type="InterPro" id="IPR004556">
    <property type="entry name" value="HemK-like"/>
</dbReference>
<name>A0A367CID9_9ENTE</name>
<evidence type="ECO:0000259" key="6">
    <source>
        <dbReference type="Pfam" id="PF05175"/>
    </source>
</evidence>
<dbReference type="GO" id="GO:0102559">
    <property type="term" value="F:peptide chain release factor N(5)-glutamine methyltransferase activity"/>
    <property type="evidence" value="ECO:0007669"/>
    <property type="project" value="UniProtKB-EC"/>
</dbReference>
<keyword evidence="3 5" id="KW-0949">S-adenosyl-L-methionine</keyword>
<dbReference type="GO" id="GO:0003676">
    <property type="term" value="F:nucleic acid binding"/>
    <property type="evidence" value="ECO:0007669"/>
    <property type="project" value="InterPro"/>
</dbReference>
<feature type="binding site" evidence="5">
    <location>
        <begin position="120"/>
        <end position="124"/>
    </location>
    <ligand>
        <name>S-adenosyl-L-methionine</name>
        <dbReference type="ChEBI" id="CHEBI:59789"/>
    </ligand>
</feature>
<evidence type="ECO:0000313" key="8">
    <source>
        <dbReference type="EMBL" id="RCA12369.1"/>
    </source>
</evidence>
<dbReference type="AlphaFoldDB" id="A0A367CID9"/>
<dbReference type="InterPro" id="IPR007848">
    <property type="entry name" value="Small_mtfrase_dom"/>
</dbReference>
<comment type="function">
    <text evidence="5">Methylates the class 1 translation termination release factors RF1/PrfA and RF2/PrfB on the glutamine residue of the universally conserved GGQ motif.</text>
</comment>
<evidence type="ECO:0000313" key="9">
    <source>
        <dbReference type="Proteomes" id="UP000252797"/>
    </source>
</evidence>